<sequence>MTELPQATLLWAGLLGLLMAFLSIRVPLRRRALQVSLGDGGDGDLLARIRAFGNFIEYVPMILLLLLMIELSGGATAFIHACGALLFAARLSHGLMLTAGAMTRPQRMARMFGSGMTFLVLTMSSVYVIALFF</sequence>
<feature type="transmembrane region" description="Helical" evidence="5">
    <location>
        <begin position="75"/>
        <end position="99"/>
    </location>
</feature>
<evidence type="ECO:0000256" key="5">
    <source>
        <dbReference type="SAM" id="Phobius"/>
    </source>
</evidence>
<keyword evidence="3 5" id="KW-1133">Transmembrane helix</keyword>
<dbReference type="EMBL" id="JBHRVA010000002">
    <property type="protein sequence ID" value="MFC3301515.1"/>
    <property type="molecule type" value="Genomic_DNA"/>
</dbReference>
<keyword evidence="4 5" id="KW-0472">Membrane</keyword>
<comment type="caution">
    <text evidence="6">The sequence shown here is derived from an EMBL/GenBank/DDBJ whole genome shotgun (WGS) entry which is preliminary data.</text>
</comment>
<reference evidence="7" key="1">
    <citation type="journal article" date="2019" name="Int. J. Syst. Evol. Microbiol.">
        <title>The Global Catalogue of Microorganisms (GCM) 10K type strain sequencing project: providing services to taxonomists for standard genome sequencing and annotation.</title>
        <authorList>
            <consortium name="The Broad Institute Genomics Platform"/>
            <consortium name="The Broad Institute Genome Sequencing Center for Infectious Disease"/>
            <person name="Wu L."/>
            <person name="Ma J."/>
        </authorList>
    </citation>
    <scope>NUCLEOTIDE SEQUENCE [LARGE SCALE GENOMIC DNA]</scope>
    <source>
        <strain evidence="7">KCTC 22245</strain>
    </source>
</reference>
<dbReference type="PANTHER" id="PTHR35814">
    <property type="match status" value="1"/>
</dbReference>
<evidence type="ECO:0000256" key="1">
    <source>
        <dbReference type="ARBA" id="ARBA00004370"/>
    </source>
</evidence>
<gene>
    <name evidence="6" type="ORF">ACFONP_02065</name>
</gene>
<feature type="transmembrane region" description="Helical" evidence="5">
    <location>
        <begin position="111"/>
        <end position="132"/>
    </location>
</feature>
<organism evidence="6 7">
    <name type="scientific">Parvularcula lutaonensis</name>
    <dbReference type="NCBI Taxonomy" id="491923"/>
    <lineage>
        <taxon>Bacteria</taxon>
        <taxon>Pseudomonadati</taxon>
        <taxon>Pseudomonadota</taxon>
        <taxon>Alphaproteobacteria</taxon>
        <taxon>Parvularculales</taxon>
        <taxon>Parvularculaceae</taxon>
        <taxon>Parvularcula</taxon>
    </lineage>
</organism>
<dbReference type="PANTHER" id="PTHR35814:SF1">
    <property type="entry name" value="GLUTATHIONE S-TRANSFERASE-RELATED"/>
    <property type="match status" value="1"/>
</dbReference>
<dbReference type="Pfam" id="PF01124">
    <property type="entry name" value="MAPEG"/>
    <property type="match status" value="1"/>
</dbReference>
<name>A0ABV7M9R5_9PROT</name>
<dbReference type="Gene3D" id="1.20.120.550">
    <property type="entry name" value="Membrane associated eicosanoid/glutathione metabolism-like domain"/>
    <property type="match status" value="1"/>
</dbReference>
<dbReference type="RefSeq" id="WP_189572655.1">
    <property type="nucleotide sequence ID" value="NZ_BMXU01000001.1"/>
</dbReference>
<dbReference type="InterPro" id="IPR001129">
    <property type="entry name" value="Membr-assoc_MAPEG"/>
</dbReference>
<evidence type="ECO:0000256" key="2">
    <source>
        <dbReference type="ARBA" id="ARBA00022692"/>
    </source>
</evidence>
<keyword evidence="7" id="KW-1185">Reference proteome</keyword>
<proteinExistence type="predicted"/>
<evidence type="ECO:0000256" key="4">
    <source>
        <dbReference type="ARBA" id="ARBA00023136"/>
    </source>
</evidence>
<dbReference type="InterPro" id="IPR023352">
    <property type="entry name" value="MAPEG-like_dom_sf"/>
</dbReference>
<accession>A0ABV7M9R5</accession>
<evidence type="ECO:0000256" key="3">
    <source>
        <dbReference type="ARBA" id="ARBA00022989"/>
    </source>
</evidence>
<feature type="transmembrane region" description="Helical" evidence="5">
    <location>
        <begin position="6"/>
        <end position="28"/>
    </location>
</feature>
<keyword evidence="2 5" id="KW-0812">Transmembrane</keyword>
<comment type="subcellular location">
    <subcellularLocation>
        <location evidence="1">Membrane</location>
    </subcellularLocation>
</comment>
<evidence type="ECO:0000313" key="6">
    <source>
        <dbReference type="EMBL" id="MFC3301515.1"/>
    </source>
</evidence>
<protein>
    <submittedName>
        <fullName evidence="6">MAPEG family protein</fullName>
    </submittedName>
</protein>
<evidence type="ECO:0000313" key="7">
    <source>
        <dbReference type="Proteomes" id="UP001595607"/>
    </source>
</evidence>
<dbReference type="Proteomes" id="UP001595607">
    <property type="component" value="Unassembled WGS sequence"/>
</dbReference>
<dbReference type="SUPFAM" id="SSF161084">
    <property type="entry name" value="MAPEG domain-like"/>
    <property type="match status" value="1"/>
</dbReference>